<dbReference type="AlphaFoldDB" id="A0A914PLP1"/>
<sequence>MSERNTALIVDDRWTSRDVYCTFGAIQFFAKYAHCVTMDVQIAELLIVGCSTMKLSRWHAFECYVNAVGLIAGDELHMKLSKSPPPKPALFSNAKEITVRALITDLSHLSRIPDYSVGVEALFNSNTIELFRINIIDNSTQCRSELGSNVRLIRRPHKHLHIFKKWLKANELREKYAQQHS</sequence>
<evidence type="ECO:0000313" key="2">
    <source>
        <dbReference type="WBParaSite" id="PDA_v2.g19370.t1"/>
    </source>
</evidence>
<protein>
    <submittedName>
        <fullName evidence="2">Uncharacterized protein</fullName>
    </submittedName>
</protein>
<organism evidence="1 2">
    <name type="scientific">Panagrolaimus davidi</name>
    <dbReference type="NCBI Taxonomy" id="227884"/>
    <lineage>
        <taxon>Eukaryota</taxon>
        <taxon>Metazoa</taxon>
        <taxon>Ecdysozoa</taxon>
        <taxon>Nematoda</taxon>
        <taxon>Chromadorea</taxon>
        <taxon>Rhabditida</taxon>
        <taxon>Tylenchina</taxon>
        <taxon>Panagrolaimomorpha</taxon>
        <taxon>Panagrolaimoidea</taxon>
        <taxon>Panagrolaimidae</taxon>
        <taxon>Panagrolaimus</taxon>
    </lineage>
</organism>
<keyword evidence="1" id="KW-1185">Reference proteome</keyword>
<evidence type="ECO:0000313" key="1">
    <source>
        <dbReference type="Proteomes" id="UP000887578"/>
    </source>
</evidence>
<proteinExistence type="predicted"/>
<name>A0A914PLP1_9BILA</name>
<dbReference type="WBParaSite" id="PDA_v2.g19370.t1">
    <property type="protein sequence ID" value="PDA_v2.g19370.t1"/>
    <property type="gene ID" value="PDA_v2.g19370"/>
</dbReference>
<reference evidence="2" key="1">
    <citation type="submission" date="2022-11" db="UniProtKB">
        <authorList>
            <consortium name="WormBaseParasite"/>
        </authorList>
    </citation>
    <scope>IDENTIFICATION</scope>
</reference>
<dbReference type="Proteomes" id="UP000887578">
    <property type="component" value="Unplaced"/>
</dbReference>
<accession>A0A914PLP1</accession>